<accession>A0A7X3FFD8</accession>
<evidence type="ECO:0000313" key="1">
    <source>
        <dbReference type="EMBL" id="MVO98600.1"/>
    </source>
</evidence>
<dbReference type="RefSeq" id="WP_157332950.1">
    <property type="nucleotide sequence ID" value="NZ_RHLK01000002.1"/>
</dbReference>
<dbReference type="AlphaFoldDB" id="A0A7X3FFD8"/>
<evidence type="ECO:0000313" key="2">
    <source>
        <dbReference type="Proteomes" id="UP000490800"/>
    </source>
</evidence>
<reference evidence="1 2" key="1">
    <citation type="journal article" date="2019" name="Microorganisms">
        <title>Paenibacillus lutrae sp. nov., A Chitinolytic Species Isolated from A River Otter in Castril Natural Park, Granada, Spain.</title>
        <authorList>
            <person name="Rodriguez M."/>
            <person name="Reina J.C."/>
            <person name="Bejar V."/>
            <person name="Llamas I."/>
        </authorList>
    </citation>
    <scope>NUCLEOTIDE SEQUENCE [LARGE SCALE GENOMIC DNA]</scope>
    <source>
        <strain evidence="1 2">N10</strain>
    </source>
</reference>
<dbReference type="Proteomes" id="UP000490800">
    <property type="component" value="Unassembled WGS sequence"/>
</dbReference>
<dbReference type="EMBL" id="RHLK01000002">
    <property type="protein sequence ID" value="MVO98600.1"/>
    <property type="molecule type" value="Genomic_DNA"/>
</dbReference>
<protein>
    <submittedName>
        <fullName evidence="1">Uncharacterized protein</fullName>
    </submittedName>
</protein>
<gene>
    <name evidence="1" type="ORF">EDM21_03465</name>
</gene>
<organism evidence="1 2">
    <name type="scientific">Paenibacillus lutrae</name>
    <dbReference type="NCBI Taxonomy" id="2078573"/>
    <lineage>
        <taxon>Bacteria</taxon>
        <taxon>Bacillati</taxon>
        <taxon>Bacillota</taxon>
        <taxon>Bacilli</taxon>
        <taxon>Bacillales</taxon>
        <taxon>Paenibacillaceae</taxon>
        <taxon>Paenibacillus</taxon>
    </lineage>
</organism>
<comment type="caution">
    <text evidence="1">The sequence shown here is derived from an EMBL/GenBank/DDBJ whole genome shotgun (WGS) entry which is preliminary data.</text>
</comment>
<proteinExistence type="predicted"/>
<sequence>MACTRCPDGVVLDQSPLVCLTAYCTYGGVSYPKIMSITKTVGCLDGSVEVCQIKAGCCN</sequence>
<name>A0A7X3FFD8_9BACL</name>
<keyword evidence="2" id="KW-1185">Reference proteome</keyword>